<proteinExistence type="predicted"/>
<protein>
    <submittedName>
        <fullName evidence="1">Uncharacterized protein</fullName>
    </submittedName>
</protein>
<accession>A0A0E9Q0P2</accession>
<sequence>MNPFICSAVIMPLTNCRYLIG</sequence>
<reference evidence="1" key="2">
    <citation type="journal article" date="2015" name="Fish Shellfish Immunol.">
        <title>Early steps in the European eel (Anguilla anguilla)-Vibrio vulnificus interaction in the gills: Role of the RtxA13 toxin.</title>
        <authorList>
            <person name="Callol A."/>
            <person name="Pajuelo D."/>
            <person name="Ebbesson L."/>
            <person name="Teles M."/>
            <person name="MacKenzie S."/>
            <person name="Amaro C."/>
        </authorList>
    </citation>
    <scope>NUCLEOTIDE SEQUENCE</scope>
</reference>
<name>A0A0E9Q0P2_ANGAN</name>
<dbReference type="AlphaFoldDB" id="A0A0E9Q0P2"/>
<evidence type="ECO:0000313" key="1">
    <source>
        <dbReference type="EMBL" id="JAH09713.1"/>
    </source>
</evidence>
<organism evidence="1">
    <name type="scientific">Anguilla anguilla</name>
    <name type="common">European freshwater eel</name>
    <name type="synonym">Muraena anguilla</name>
    <dbReference type="NCBI Taxonomy" id="7936"/>
    <lineage>
        <taxon>Eukaryota</taxon>
        <taxon>Metazoa</taxon>
        <taxon>Chordata</taxon>
        <taxon>Craniata</taxon>
        <taxon>Vertebrata</taxon>
        <taxon>Euteleostomi</taxon>
        <taxon>Actinopterygii</taxon>
        <taxon>Neopterygii</taxon>
        <taxon>Teleostei</taxon>
        <taxon>Anguilliformes</taxon>
        <taxon>Anguillidae</taxon>
        <taxon>Anguilla</taxon>
    </lineage>
</organism>
<reference evidence="1" key="1">
    <citation type="submission" date="2014-11" db="EMBL/GenBank/DDBJ databases">
        <authorList>
            <person name="Amaro Gonzalez C."/>
        </authorList>
    </citation>
    <scope>NUCLEOTIDE SEQUENCE</scope>
</reference>
<dbReference type="EMBL" id="GBXM01098864">
    <property type="protein sequence ID" value="JAH09713.1"/>
    <property type="molecule type" value="Transcribed_RNA"/>
</dbReference>